<dbReference type="InterPro" id="IPR036770">
    <property type="entry name" value="Ankyrin_rpt-contain_sf"/>
</dbReference>
<proteinExistence type="predicted"/>
<dbReference type="Gene3D" id="1.25.40.20">
    <property type="entry name" value="Ankyrin repeat-containing domain"/>
    <property type="match status" value="1"/>
</dbReference>
<reference evidence="2 3" key="1">
    <citation type="submission" date="2024-09" db="EMBL/GenBank/DDBJ databases">
        <title>Chromosome-scale assembly of Riccia fluitans.</title>
        <authorList>
            <person name="Paukszto L."/>
            <person name="Sawicki J."/>
            <person name="Karawczyk K."/>
            <person name="Piernik-Szablinska J."/>
            <person name="Szczecinska M."/>
            <person name="Mazdziarz M."/>
        </authorList>
    </citation>
    <scope>NUCLEOTIDE SEQUENCE [LARGE SCALE GENOMIC DNA]</scope>
    <source>
        <strain evidence="2">Rf_01</strain>
        <tissue evidence="2">Aerial parts of the thallus</tissue>
    </source>
</reference>
<dbReference type="EMBL" id="JBHFFA010000001">
    <property type="protein sequence ID" value="KAL2652680.1"/>
    <property type="molecule type" value="Genomic_DNA"/>
</dbReference>
<organism evidence="2 3">
    <name type="scientific">Riccia fluitans</name>
    <dbReference type="NCBI Taxonomy" id="41844"/>
    <lineage>
        <taxon>Eukaryota</taxon>
        <taxon>Viridiplantae</taxon>
        <taxon>Streptophyta</taxon>
        <taxon>Embryophyta</taxon>
        <taxon>Marchantiophyta</taxon>
        <taxon>Marchantiopsida</taxon>
        <taxon>Marchantiidae</taxon>
        <taxon>Marchantiales</taxon>
        <taxon>Ricciaceae</taxon>
        <taxon>Riccia</taxon>
    </lineage>
</organism>
<dbReference type="Pfam" id="PF00023">
    <property type="entry name" value="Ank"/>
    <property type="match status" value="1"/>
</dbReference>
<comment type="caution">
    <text evidence="2">The sequence shown here is derived from an EMBL/GenBank/DDBJ whole genome shotgun (WGS) entry which is preliminary data.</text>
</comment>
<evidence type="ECO:0008006" key="4">
    <source>
        <dbReference type="Google" id="ProtNLM"/>
    </source>
</evidence>
<feature type="transmembrane region" description="Helical" evidence="1">
    <location>
        <begin position="437"/>
        <end position="468"/>
    </location>
</feature>
<dbReference type="Proteomes" id="UP001605036">
    <property type="component" value="Unassembled WGS sequence"/>
</dbReference>
<gene>
    <name evidence="2" type="ORF">R1flu_020808</name>
</gene>
<keyword evidence="1" id="KW-1133">Transmembrane helix</keyword>
<evidence type="ECO:0000256" key="1">
    <source>
        <dbReference type="SAM" id="Phobius"/>
    </source>
</evidence>
<keyword evidence="1" id="KW-0812">Transmembrane</keyword>
<keyword evidence="1" id="KW-0472">Membrane</keyword>
<dbReference type="SUPFAM" id="SSF48403">
    <property type="entry name" value="Ankyrin repeat"/>
    <property type="match status" value="1"/>
</dbReference>
<feature type="transmembrane region" description="Helical" evidence="1">
    <location>
        <begin position="308"/>
        <end position="331"/>
    </location>
</feature>
<dbReference type="SMART" id="SM00248">
    <property type="entry name" value="ANK"/>
    <property type="match status" value="2"/>
</dbReference>
<evidence type="ECO:0000313" key="2">
    <source>
        <dbReference type="EMBL" id="KAL2652680.1"/>
    </source>
</evidence>
<evidence type="ECO:0000313" key="3">
    <source>
        <dbReference type="Proteomes" id="UP001605036"/>
    </source>
</evidence>
<dbReference type="InterPro" id="IPR002110">
    <property type="entry name" value="Ankyrin_rpt"/>
</dbReference>
<feature type="transmembrane region" description="Helical" evidence="1">
    <location>
        <begin position="343"/>
        <end position="364"/>
    </location>
</feature>
<dbReference type="AlphaFoldDB" id="A0ABD1ZMJ5"/>
<name>A0ABD1ZMJ5_9MARC</name>
<accession>A0ABD1ZMJ5</accession>
<feature type="transmembrane region" description="Helical" evidence="1">
    <location>
        <begin position="394"/>
        <end position="417"/>
    </location>
</feature>
<protein>
    <recommendedName>
        <fullName evidence="4">PGG domain-containing protein</fullName>
    </recommendedName>
</protein>
<sequence>MDSSSVPTIHESMSGYSALHFAACQNNAELVSHLLGFPNVMVNDTDMIYGMTPLHCSLWAGAMRAFSRLMLFEGLDVNVGLVRGGKGPRQSVLSGEFLAGESDEGLDDDNLLAPSPRCPLWPRSMKRNYSRLITPGVEGTAQRKEDSAQVEAQEEEEEVISQVFPEQKKVPNHLTEFQSSETPLHIGIRYCPPESLQQMMITFCKHPRLDPAIVNRIGLQPLQLAWARSVFPLLNRDYFPACFVIPRELKTMKSTILKLQRISKYELLAPHEKAFTELQPAIALLEAHPGNRLLMSNMKDEERRFQNVTNVVLVAATVIAGFTFQGILLSPETNPKSRKAFRLLFWLFNSTAFHLAVSLLLACLESFAAPRGPNYHRLYLDSHMYFAYEQRGTTILLAWSIFCGLMAYYCASMVSFPDKLVMTMNKFPDDFNSLGDYVYRGIGLLYTLACWYTLYYLFLVLKLFPILIPWEVMWKFR</sequence>
<keyword evidence="3" id="KW-1185">Reference proteome</keyword>